<gene>
    <name evidence="3" type="ORF">RJ641_023186</name>
</gene>
<dbReference type="PANTHER" id="PTHR33782:SF27">
    <property type="entry name" value="PROTEIN, PUTATIVE-RELATED"/>
    <property type="match status" value="1"/>
</dbReference>
<reference evidence="3 4" key="1">
    <citation type="submission" date="2023-12" db="EMBL/GenBank/DDBJ databases">
        <title>A high-quality genome assembly for Dillenia turbinata (Dilleniales).</title>
        <authorList>
            <person name="Chanderbali A."/>
        </authorList>
    </citation>
    <scope>NUCLEOTIDE SEQUENCE [LARGE SCALE GENOMIC DNA]</scope>
    <source>
        <strain evidence="3">LSX21</strain>
        <tissue evidence="3">Leaf</tissue>
    </source>
</reference>
<organism evidence="3 4">
    <name type="scientific">Dillenia turbinata</name>
    <dbReference type="NCBI Taxonomy" id="194707"/>
    <lineage>
        <taxon>Eukaryota</taxon>
        <taxon>Viridiplantae</taxon>
        <taxon>Streptophyta</taxon>
        <taxon>Embryophyta</taxon>
        <taxon>Tracheophyta</taxon>
        <taxon>Spermatophyta</taxon>
        <taxon>Magnoliopsida</taxon>
        <taxon>eudicotyledons</taxon>
        <taxon>Gunneridae</taxon>
        <taxon>Pentapetalae</taxon>
        <taxon>Dilleniales</taxon>
        <taxon>Dilleniaceae</taxon>
        <taxon>Dillenia</taxon>
    </lineage>
</organism>
<name>A0AAN8UDR3_9MAGN</name>
<keyword evidence="2" id="KW-1133">Transmembrane helix</keyword>
<comment type="caution">
    <text evidence="3">The sequence shown here is derived from an EMBL/GenBank/DDBJ whole genome shotgun (WGS) entry which is preliminary data.</text>
</comment>
<feature type="compositionally biased region" description="Polar residues" evidence="1">
    <location>
        <begin position="1"/>
        <end position="17"/>
    </location>
</feature>
<keyword evidence="2" id="KW-0472">Membrane</keyword>
<keyword evidence="2" id="KW-0812">Transmembrane</keyword>
<dbReference type="PANTHER" id="PTHR33782">
    <property type="entry name" value="OS01G0121600 PROTEIN"/>
    <property type="match status" value="1"/>
</dbReference>
<dbReference type="AlphaFoldDB" id="A0AAN8UDR3"/>
<evidence type="ECO:0000256" key="2">
    <source>
        <dbReference type="SAM" id="Phobius"/>
    </source>
</evidence>
<protein>
    <recommendedName>
        <fullName evidence="5">Mediator of RNA polymerase II transcription subunit</fullName>
    </recommendedName>
</protein>
<evidence type="ECO:0000313" key="4">
    <source>
        <dbReference type="Proteomes" id="UP001370490"/>
    </source>
</evidence>
<dbReference type="EMBL" id="JBAMMX010000027">
    <property type="protein sequence ID" value="KAK6913585.1"/>
    <property type="molecule type" value="Genomic_DNA"/>
</dbReference>
<proteinExistence type="predicted"/>
<feature type="region of interest" description="Disordered" evidence="1">
    <location>
        <begin position="1"/>
        <end position="48"/>
    </location>
</feature>
<evidence type="ECO:0008006" key="5">
    <source>
        <dbReference type="Google" id="ProtNLM"/>
    </source>
</evidence>
<keyword evidence="4" id="KW-1185">Reference proteome</keyword>
<accession>A0AAN8UDR3</accession>
<dbReference type="Proteomes" id="UP001370490">
    <property type="component" value="Unassembled WGS sequence"/>
</dbReference>
<evidence type="ECO:0000313" key="3">
    <source>
        <dbReference type="EMBL" id="KAK6913585.1"/>
    </source>
</evidence>
<feature type="transmembrane region" description="Helical" evidence="2">
    <location>
        <begin position="114"/>
        <end position="138"/>
    </location>
</feature>
<evidence type="ECO:0000256" key="1">
    <source>
        <dbReference type="SAM" id="MobiDB-lite"/>
    </source>
</evidence>
<sequence length="150" mass="16803">MEVTSFSSSLNTVSPLSPQLRPRTKSSKVFMARRGGGRGGGADDTSRDYEGKMVDENMIVLRMRIQEMKMLQTSYEPPSHWMEWEKRYSAHYHEDVCEAIGLLQTLLINARPSLALGTVAILMLSVPVSSAVVFFHVVEMAKAILFNSHI</sequence>